<feature type="disulfide bond" evidence="2">
    <location>
        <begin position="135"/>
        <end position="162"/>
    </location>
</feature>
<evidence type="ECO:0000259" key="3">
    <source>
        <dbReference type="PROSITE" id="PS50228"/>
    </source>
</evidence>
<dbReference type="CDD" id="cd00033">
    <property type="entry name" value="CCP"/>
    <property type="match status" value="1"/>
</dbReference>
<evidence type="ECO:0000256" key="2">
    <source>
        <dbReference type="PROSITE-ProRule" id="PRU00302"/>
    </source>
</evidence>
<dbReference type="PROSITE" id="PS50092">
    <property type="entry name" value="TSP1"/>
    <property type="match status" value="1"/>
</dbReference>
<evidence type="ECO:0000256" key="1">
    <source>
        <dbReference type="ARBA" id="ARBA00023157"/>
    </source>
</evidence>
<keyword evidence="2" id="KW-0768">Sushi</keyword>
<dbReference type="InterPro" id="IPR000436">
    <property type="entry name" value="Sushi_SCR_CCP_dom"/>
</dbReference>
<dbReference type="Gene3D" id="2.10.25.10">
    <property type="entry name" value="Laminin"/>
    <property type="match status" value="1"/>
</dbReference>
<dbReference type="GO" id="GO:0030246">
    <property type="term" value="F:carbohydrate binding"/>
    <property type="evidence" value="ECO:0007669"/>
    <property type="project" value="InterPro"/>
</dbReference>
<organism evidence="5 6">
    <name type="scientific">Branchiostoma floridae</name>
    <name type="common">Florida lancelet</name>
    <name type="synonym">Amphioxus</name>
    <dbReference type="NCBI Taxonomy" id="7739"/>
    <lineage>
        <taxon>Eukaryota</taxon>
        <taxon>Metazoa</taxon>
        <taxon>Chordata</taxon>
        <taxon>Cephalochordata</taxon>
        <taxon>Leptocardii</taxon>
        <taxon>Amphioxiformes</taxon>
        <taxon>Branchiostomatidae</taxon>
        <taxon>Branchiostoma</taxon>
    </lineage>
</organism>
<dbReference type="FunFam" id="2.20.100.10:FF:000001">
    <property type="entry name" value="semaphorin-5A isoform X1"/>
    <property type="match status" value="1"/>
</dbReference>
<dbReference type="InterPro" id="IPR035976">
    <property type="entry name" value="Sushi/SCR/CCP_sf"/>
</dbReference>
<keyword evidence="1 2" id="KW-1015">Disulfide bond</keyword>
<dbReference type="InterPro" id="IPR036383">
    <property type="entry name" value="TSP1_rpt_sf"/>
</dbReference>
<dbReference type="InterPro" id="IPR000884">
    <property type="entry name" value="TSP1_rpt"/>
</dbReference>
<dbReference type="InterPro" id="IPR043159">
    <property type="entry name" value="Lectin_gal-bd_sf"/>
</dbReference>
<dbReference type="GeneID" id="118413572"/>
<proteinExistence type="predicted"/>
<dbReference type="PANTHER" id="PTHR36695:SF12">
    <property type="entry name" value="AGAP008648-PA"/>
    <property type="match status" value="1"/>
</dbReference>
<keyword evidence="5" id="KW-1185">Reference proteome</keyword>
<gene>
    <name evidence="6" type="primary">LOC118413572</name>
</gene>
<dbReference type="SUPFAM" id="SSF82895">
    <property type="entry name" value="TSP-1 type 1 repeat"/>
    <property type="match status" value="1"/>
</dbReference>
<dbReference type="KEGG" id="bfo:118413572"/>
<feature type="domain" description="Sushi" evidence="4">
    <location>
        <begin position="103"/>
        <end position="164"/>
    </location>
</feature>
<dbReference type="Gene3D" id="2.20.100.10">
    <property type="entry name" value="Thrombospondin type-1 (TSP1) repeat"/>
    <property type="match status" value="1"/>
</dbReference>
<dbReference type="InterPro" id="IPR018097">
    <property type="entry name" value="EGF_Ca-bd_CS"/>
</dbReference>
<dbReference type="InterPro" id="IPR001881">
    <property type="entry name" value="EGF-like_Ca-bd_dom"/>
</dbReference>
<dbReference type="Pfam" id="PF00090">
    <property type="entry name" value="TSP_1"/>
    <property type="match status" value="1"/>
</dbReference>
<comment type="caution">
    <text evidence="2">Lacks conserved residue(s) required for the propagation of feature annotation.</text>
</comment>
<dbReference type="PROSITE" id="PS50923">
    <property type="entry name" value="SUSHI"/>
    <property type="match status" value="1"/>
</dbReference>
<dbReference type="InterPro" id="IPR000922">
    <property type="entry name" value="Lectin_gal-bd_dom"/>
</dbReference>
<dbReference type="PROSITE" id="PS50228">
    <property type="entry name" value="SUEL_LECTIN"/>
    <property type="match status" value="1"/>
</dbReference>
<dbReference type="Gene3D" id="2.60.120.740">
    <property type="match status" value="1"/>
</dbReference>
<dbReference type="PROSITE" id="PS01187">
    <property type="entry name" value="EGF_CA"/>
    <property type="match status" value="1"/>
</dbReference>
<dbReference type="SUPFAM" id="SSF57535">
    <property type="entry name" value="Complement control module/SCR domain"/>
    <property type="match status" value="1"/>
</dbReference>
<evidence type="ECO:0000259" key="4">
    <source>
        <dbReference type="PROSITE" id="PS50923"/>
    </source>
</evidence>
<feature type="domain" description="SUEL-type lectin" evidence="3">
    <location>
        <begin position="13"/>
        <end position="101"/>
    </location>
</feature>
<protein>
    <submittedName>
        <fullName evidence="6">Low-density lipoprotein receptor-related protein 4-like</fullName>
    </submittedName>
</protein>
<name>A0A9J7MMT6_BRAFL</name>
<reference evidence="5" key="1">
    <citation type="journal article" date="2020" name="Nat. Ecol. Evol.">
        <title>Deeply conserved synteny resolves early events in vertebrate evolution.</title>
        <authorList>
            <person name="Simakov O."/>
            <person name="Marletaz F."/>
            <person name="Yue J.X."/>
            <person name="O'Connell B."/>
            <person name="Jenkins J."/>
            <person name="Brandt A."/>
            <person name="Calef R."/>
            <person name="Tung C.H."/>
            <person name="Huang T.K."/>
            <person name="Schmutz J."/>
            <person name="Satoh N."/>
            <person name="Yu J.K."/>
            <person name="Putnam N.H."/>
            <person name="Green R.E."/>
            <person name="Rokhsar D.S."/>
        </authorList>
    </citation>
    <scope>NUCLEOTIDE SEQUENCE [LARGE SCALE GENOMIC DNA]</scope>
    <source>
        <strain evidence="5">S238N-H82</strain>
    </source>
</reference>
<dbReference type="Pfam" id="PF02140">
    <property type="entry name" value="SUEL_Lectin"/>
    <property type="match status" value="1"/>
</dbReference>
<dbReference type="PANTHER" id="PTHR36695">
    <property type="entry name" value="AGAP008648-PA"/>
    <property type="match status" value="1"/>
</dbReference>
<dbReference type="SMART" id="SM00179">
    <property type="entry name" value="EGF_CA"/>
    <property type="match status" value="1"/>
</dbReference>
<dbReference type="Gene3D" id="2.10.70.10">
    <property type="entry name" value="Complement Module, domain 1"/>
    <property type="match status" value="1"/>
</dbReference>
<dbReference type="RefSeq" id="XP_035672991.1">
    <property type="nucleotide sequence ID" value="XM_035817098.1"/>
</dbReference>
<dbReference type="Pfam" id="PF12248">
    <property type="entry name" value="Methyltransf_FA"/>
    <property type="match status" value="1"/>
</dbReference>
<dbReference type="GO" id="GO:0005509">
    <property type="term" value="F:calcium ion binding"/>
    <property type="evidence" value="ECO:0007669"/>
    <property type="project" value="InterPro"/>
</dbReference>
<dbReference type="SMART" id="SM00032">
    <property type="entry name" value="CCP"/>
    <property type="match status" value="1"/>
</dbReference>
<accession>A0A9J7MMT6</accession>
<evidence type="ECO:0000313" key="5">
    <source>
        <dbReference type="Proteomes" id="UP000001554"/>
    </source>
</evidence>
<dbReference type="InterPro" id="IPR022041">
    <property type="entry name" value="Methyltransf_FA"/>
</dbReference>
<reference evidence="6" key="2">
    <citation type="submission" date="2025-08" db="UniProtKB">
        <authorList>
            <consortium name="RefSeq"/>
        </authorList>
    </citation>
    <scope>IDENTIFICATION</scope>
    <source>
        <strain evidence="6">S238N-H82</strain>
        <tissue evidence="6">Testes</tissue>
    </source>
</reference>
<dbReference type="SUPFAM" id="SSF57196">
    <property type="entry name" value="EGF/Laminin"/>
    <property type="match status" value="1"/>
</dbReference>
<evidence type="ECO:0000313" key="6">
    <source>
        <dbReference type="RefSeq" id="XP_035672991.1"/>
    </source>
</evidence>
<dbReference type="AlphaFoldDB" id="A0A9J7MMT6"/>
<dbReference type="Pfam" id="PF00084">
    <property type="entry name" value="Sushi"/>
    <property type="match status" value="1"/>
</dbReference>
<sequence>MAIAYTTPVTSTACEGGTLELSCDLGWTLQIDAANYGRLTLTHASCGSWAADNCRSANSMSIVTSACQGLPRCAVGASYRDFLGDPCPGIGKYLEVTYRCQGNPCNGAPNHPENYASTCGLQPTYQPGHTCTFACPDGYTQSGGAADKMCQNGQWVGEDLVCSDIDECGMNNGGCTDVCTNSPGSYVCSCYGEVPMDNGACLACLDRDTDGTYEYQWDLQPVTFPYIVMAARTDGPVHLALSTEVNNVEQAYEIIIRGQSSDGSVIRRSVQGPDMVSADTRGILSPGAYRAFWIYWWPSGTIAVRLQGETLPFLQWTDPDPLPVRYIGYTMDQQFPAQWRFCRVNGDWSEWGSWGSCDAKCGFGTIKRTRTCDNPPPVEYLGGTCIGTPGLSNLCYISGICPGTVSFVSSCGYGVFEGEATDTISTMSMTE</sequence>
<dbReference type="OrthoDB" id="2142040at2759"/>
<dbReference type="Proteomes" id="UP000001554">
    <property type="component" value="Chromosome 4"/>
</dbReference>
<dbReference type="CDD" id="cd22827">
    <property type="entry name" value="Gal_Rha_Lectin_SUL-I-like"/>
    <property type="match status" value="1"/>
</dbReference>
<dbReference type="SMART" id="SM00209">
    <property type="entry name" value="TSP1"/>
    <property type="match status" value="1"/>
</dbReference>